<sequence length="142" mass="16311">MKKMFVLFFTVLLLTAYGQVGTVQASSSYSEDGKKVVQEVEQFFIGAYEKSKESLQETNILIYLENAYETTIQKVTETEIPTYIQEAKDKLLSLGEQFKQEFQQGMTEWSEEGIDRKEFADSSLMKVMNDFRVIGESVKTLI</sequence>
<gene>
    <name evidence="2" type="ORF">SAMN05421743_102377</name>
</gene>
<feature type="chain" id="PRO_5011439231" evidence="1">
    <location>
        <begin position="26"/>
        <end position="142"/>
    </location>
</feature>
<accession>A0A1H3Y779</accession>
<name>A0A1H3Y779_9BACI</name>
<dbReference type="EMBL" id="FNQR01000002">
    <property type="protein sequence ID" value="SEA07423.1"/>
    <property type="molecule type" value="Genomic_DNA"/>
</dbReference>
<proteinExistence type="predicted"/>
<dbReference type="RefSeq" id="WP_093042665.1">
    <property type="nucleotide sequence ID" value="NZ_FNQR01000002.1"/>
</dbReference>
<reference evidence="3" key="1">
    <citation type="submission" date="2016-10" db="EMBL/GenBank/DDBJ databases">
        <authorList>
            <person name="Varghese N."/>
            <person name="Submissions S."/>
        </authorList>
    </citation>
    <scope>NUCLEOTIDE SEQUENCE [LARGE SCALE GENOMIC DNA]</scope>
    <source>
        <strain evidence="3">CCM7597</strain>
    </source>
</reference>
<evidence type="ECO:0000313" key="3">
    <source>
        <dbReference type="Proteomes" id="UP000198584"/>
    </source>
</evidence>
<dbReference type="Proteomes" id="UP000198584">
    <property type="component" value="Unassembled WGS sequence"/>
</dbReference>
<evidence type="ECO:0000313" key="2">
    <source>
        <dbReference type="EMBL" id="SEA07423.1"/>
    </source>
</evidence>
<dbReference type="AlphaFoldDB" id="A0A1H3Y779"/>
<keyword evidence="3" id="KW-1185">Reference proteome</keyword>
<feature type="signal peptide" evidence="1">
    <location>
        <begin position="1"/>
        <end position="25"/>
    </location>
</feature>
<protein>
    <submittedName>
        <fullName evidence="2">Uncharacterized protein</fullName>
    </submittedName>
</protein>
<evidence type="ECO:0000256" key="1">
    <source>
        <dbReference type="SAM" id="SignalP"/>
    </source>
</evidence>
<dbReference type="STRING" id="571932.SAMN05421743_102377"/>
<keyword evidence="1" id="KW-0732">Signal</keyword>
<dbReference type="OrthoDB" id="2970786at2"/>
<organism evidence="2 3">
    <name type="scientific">Thalassobacillus cyri</name>
    <dbReference type="NCBI Taxonomy" id="571932"/>
    <lineage>
        <taxon>Bacteria</taxon>
        <taxon>Bacillati</taxon>
        <taxon>Bacillota</taxon>
        <taxon>Bacilli</taxon>
        <taxon>Bacillales</taxon>
        <taxon>Bacillaceae</taxon>
        <taxon>Thalassobacillus</taxon>
    </lineage>
</organism>